<comment type="caution">
    <text evidence="3">The sequence shown here is derived from an EMBL/GenBank/DDBJ whole genome shotgun (WGS) entry which is preliminary data.</text>
</comment>
<dbReference type="InterPro" id="IPR029064">
    <property type="entry name" value="Ribosomal_eL30-like_sf"/>
</dbReference>
<dbReference type="InterPro" id="IPR035931">
    <property type="entry name" value="YlxR-like_sf"/>
</dbReference>
<proteinExistence type="predicted"/>
<organism evidence="3 4">
    <name type="scientific">Aurantiacibacter marinus</name>
    <dbReference type="NCBI Taxonomy" id="874156"/>
    <lineage>
        <taxon>Bacteria</taxon>
        <taxon>Pseudomonadati</taxon>
        <taxon>Pseudomonadota</taxon>
        <taxon>Alphaproteobacteria</taxon>
        <taxon>Sphingomonadales</taxon>
        <taxon>Erythrobacteraceae</taxon>
        <taxon>Aurantiacibacter</taxon>
    </lineage>
</organism>
<evidence type="ECO:0000313" key="4">
    <source>
        <dbReference type="Proteomes" id="UP000053455"/>
    </source>
</evidence>
<evidence type="ECO:0000313" key="3">
    <source>
        <dbReference type="EMBL" id="KLI64154.1"/>
    </source>
</evidence>
<dbReference type="OrthoDB" id="9799836at2"/>
<feature type="region of interest" description="Disordered" evidence="1">
    <location>
        <begin position="1"/>
        <end position="34"/>
    </location>
</feature>
<dbReference type="SUPFAM" id="SSF64376">
    <property type="entry name" value="YlxR-like"/>
    <property type="match status" value="1"/>
</dbReference>
<evidence type="ECO:0000259" key="2">
    <source>
        <dbReference type="Pfam" id="PF04296"/>
    </source>
</evidence>
<dbReference type="Pfam" id="PF04296">
    <property type="entry name" value="YlxR"/>
    <property type="match status" value="1"/>
</dbReference>
<dbReference type="EMBL" id="LBHU01000001">
    <property type="protein sequence ID" value="KLI64154.1"/>
    <property type="molecule type" value="Genomic_DNA"/>
</dbReference>
<dbReference type="InterPro" id="IPR007393">
    <property type="entry name" value="YlxR_dom"/>
</dbReference>
<name>A0A0H0XP70_9SPHN</name>
<sequence length="250" mass="26231">MRNPQRDPLGSPKTDTGVSRESGSERRCVLSGESSARDDLVRLALSPADDDGVSHVAPDPLAKAPGRGAWIGVSRDALTEAMASGKLRGALSRAFKLGKTGKLAIPDDLPAMTENALKRAFLQRLGLEMRSGRLILGSDRIAQEARMGRVSALYHAVDASEDGCKKLDQAWRVGSDAEGSGKTGTRLTLDREALSVALGRDNVVHLALADYQSAQRVAIPLGRLQTYLGAADVAGTSEEAGSKTAAGLSA</sequence>
<dbReference type="RefSeq" id="WP_047092012.1">
    <property type="nucleotide sequence ID" value="NZ_LBHU01000001.1"/>
</dbReference>
<dbReference type="AlphaFoldDB" id="A0A0H0XP70"/>
<dbReference type="PATRIC" id="fig|874156.12.peg.55"/>
<dbReference type="Gene3D" id="3.30.1330.30">
    <property type="match status" value="1"/>
</dbReference>
<reference evidence="3 4" key="1">
    <citation type="submission" date="2015-04" db="EMBL/GenBank/DDBJ databases">
        <title>The draft genome sequence of Erythrobacter marinus HWDM-33.</title>
        <authorList>
            <person name="Zhuang L."/>
            <person name="Liu Y."/>
            <person name="Shao Z."/>
        </authorList>
    </citation>
    <scope>NUCLEOTIDE SEQUENCE [LARGE SCALE GENOMIC DNA]</scope>
    <source>
        <strain evidence="3 4">HWDM-33</strain>
    </source>
</reference>
<dbReference type="Proteomes" id="UP000053455">
    <property type="component" value="Unassembled WGS sequence"/>
</dbReference>
<accession>A0A0H0XP70</accession>
<keyword evidence="4" id="KW-1185">Reference proteome</keyword>
<dbReference type="SUPFAM" id="SSF55315">
    <property type="entry name" value="L30e-like"/>
    <property type="match status" value="1"/>
</dbReference>
<evidence type="ECO:0000256" key="1">
    <source>
        <dbReference type="SAM" id="MobiDB-lite"/>
    </source>
</evidence>
<dbReference type="STRING" id="874156.GCA_001021555_01237"/>
<gene>
    <name evidence="3" type="ORF">AAV99_00270</name>
</gene>
<feature type="domain" description="YlxR" evidence="2">
    <location>
        <begin position="26"/>
        <end position="94"/>
    </location>
</feature>
<protein>
    <recommendedName>
        <fullName evidence="2">YlxR domain-containing protein</fullName>
    </recommendedName>
</protein>